<dbReference type="PROSITE" id="PS50853">
    <property type="entry name" value="FN3"/>
    <property type="match status" value="1"/>
</dbReference>
<evidence type="ECO:0000256" key="5">
    <source>
        <dbReference type="ARBA" id="ARBA00022553"/>
    </source>
</evidence>
<dbReference type="InterPro" id="IPR012346">
    <property type="entry name" value="p53/RUNT-type_TF_DNA-bd_sf"/>
</dbReference>
<dbReference type="PANTHER" id="PTHR11447">
    <property type="entry name" value="CELLULAR TUMOR ANTIGEN P53"/>
    <property type="match status" value="1"/>
</dbReference>
<dbReference type="SMART" id="SM00060">
    <property type="entry name" value="FN3"/>
    <property type="match status" value="1"/>
</dbReference>
<keyword evidence="11 18" id="KW-0010">Activator</keyword>
<evidence type="ECO:0000256" key="7">
    <source>
        <dbReference type="ARBA" id="ARBA00022723"/>
    </source>
</evidence>
<evidence type="ECO:0000256" key="18">
    <source>
        <dbReference type="RuleBase" id="RU003304"/>
    </source>
</evidence>
<dbReference type="InterPro" id="IPR057064">
    <property type="entry name" value="P53_central_site"/>
</dbReference>
<evidence type="ECO:0000256" key="17">
    <source>
        <dbReference type="PIRSR" id="PIRSR602117-3"/>
    </source>
</evidence>
<feature type="binding site" evidence="15">
    <location>
        <position position="231"/>
    </location>
    <ligand>
        <name>Zn(2+)</name>
        <dbReference type="ChEBI" id="CHEBI:29105"/>
    </ligand>
</feature>
<keyword evidence="10 18" id="KW-0238">DNA-binding</keyword>
<evidence type="ECO:0000313" key="20">
    <source>
        <dbReference type="EMBL" id="KAK1796981.1"/>
    </source>
</evidence>
<feature type="site" description="Interaction with DNA" evidence="16">
    <location>
        <position position="112"/>
    </location>
</feature>
<keyword evidence="5" id="KW-0597">Phosphoprotein</keyword>
<comment type="subcellular location">
    <subcellularLocation>
        <location evidence="18">Cytoplasm</location>
    </subcellularLocation>
    <subcellularLocation>
        <location evidence="18">Nucleus</location>
    </subcellularLocation>
</comment>
<dbReference type="SUPFAM" id="SSF49417">
    <property type="entry name" value="p53-like transcription factors"/>
    <property type="match status" value="1"/>
</dbReference>
<keyword evidence="7 15" id="KW-0479">Metal-binding</keyword>
<evidence type="ECO:0000256" key="4">
    <source>
        <dbReference type="ARBA" id="ARBA00022490"/>
    </source>
</evidence>
<dbReference type="CDD" id="cd08367">
    <property type="entry name" value="P53"/>
    <property type="match status" value="1"/>
</dbReference>
<keyword evidence="13 18" id="KW-0539">Nucleus</keyword>
<keyword evidence="14 18" id="KW-0131">Cell cycle</keyword>
<dbReference type="GO" id="GO:0009653">
    <property type="term" value="P:anatomical structure morphogenesis"/>
    <property type="evidence" value="ECO:0007669"/>
    <property type="project" value="UniProtKB-ARBA"/>
</dbReference>
<dbReference type="GO" id="GO:0060429">
    <property type="term" value="P:epithelium development"/>
    <property type="evidence" value="ECO:0007669"/>
    <property type="project" value="UniProtKB-ARBA"/>
</dbReference>
<dbReference type="PANTHER" id="PTHR11447:SF6">
    <property type="entry name" value="CELLULAR TUMOR ANTIGEN P53"/>
    <property type="match status" value="1"/>
</dbReference>
<dbReference type="Gene3D" id="2.60.40.720">
    <property type="match status" value="1"/>
</dbReference>
<feature type="binding site" evidence="15">
    <location>
        <position position="168"/>
    </location>
    <ligand>
        <name>Zn(2+)</name>
        <dbReference type="ChEBI" id="CHEBI:29105"/>
    </ligand>
</feature>
<sequence>MSDLETMALPMSQGSFEQMWGDIGADMAFGHLIAELPRADSDAWLSAALPNGTFNENFDLDLTEVTENAGLPAETSLLLDSLPPPAAVVPSTSDYPGEYGFQLRFNQSSTTKSAVSTYSVSLNKLYCQVAKTCPVDVQVEREPPQGAILRATPIYKKAEHVSEVVLRCPHHQNVAENNEGVTHRSHLIRVEGSQRAQYLEDPDTKRQSVTLPYEHPQLGSESTTVLLNYMCNSSCMGGMNRRPILTIMTLETHDEQVLGRCCFEVRVCACPGRDRKTEEENRNKATARTTTAAKRIKREAPLPDVQASPGAEACKKMRADSSVEEEIYFLQVRGKERFNMLKTINDSLELMDTMSASDKDKYRQKRCPRNLKKSLATAGNAEIGAFFLGWHQGISVITGWEIRGNSDQTSNETGLTKSIQNLVSGKLYSIQVFPVKCDRDLNSQNVSFYTLPDEIRNLNIVKVEMHNVTLTWSEPNGGHDSYSVTVSGKANQASFSEEYTVINLDAGVLYNFSVCAVVNNSIYGQPVNIMSYTSE</sequence>
<comment type="cofactor">
    <cofactor evidence="15 18">
        <name>Zn(2+)</name>
        <dbReference type="ChEBI" id="CHEBI:29105"/>
    </cofactor>
    <text evidence="15 18">Binds 1 zinc ion per subunit.</text>
</comment>
<dbReference type="Pfam" id="PF07710">
    <property type="entry name" value="P53_tetramer"/>
    <property type="match status" value="1"/>
</dbReference>
<evidence type="ECO:0000256" key="14">
    <source>
        <dbReference type="ARBA" id="ARBA00023306"/>
    </source>
</evidence>
<keyword evidence="9 18" id="KW-0805">Transcription regulation</keyword>
<evidence type="ECO:0000259" key="19">
    <source>
        <dbReference type="PROSITE" id="PS50853"/>
    </source>
</evidence>
<dbReference type="EMBL" id="JAROKS010000014">
    <property type="protein sequence ID" value="KAK1796981.1"/>
    <property type="molecule type" value="Genomic_DNA"/>
</dbReference>
<comment type="function">
    <text evidence="18">Multifunctional transcription factor that induces cell cycle arrest, DNA repair or apoptosis upon binding to its target DNA sequence. Acts as a tumor suppressor in many tumor types; induces growth arrest or apoptosis depending on the physiological circumstances and cell type. Negatively regulates cell division by controlling expression of a set of genes required for this process. One of the activated genes is an inhibitor of cyclin-dependent kinases. Apoptosis induction seems to be mediated either by stimulation of BAX and FAS antigen expression, or by repression of Bcl-2 expression.</text>
</comment>
<evidence type="ECO:0000256" key="6">
    <source>
        <dbReference type="ARBA" id="ARBA00022703"/>
    </source>
</evidence>
<keyword evidence="12 18" id="KW-0804">Transcription</keyword>
<evidence type="ECO:0000256" key="16">
    <source>
        <dbReference type="PIRSR" id="PIRSR602117-2"/>
    </source>
</evidence>
<evidence type="ECO:0000256" key="11">
    <source>
        <dbReference type="ARBA" id="ARBA00023159"/>
    </source>
</evidence>
<dbReference type="Pfam" id="PF00870">
    <property type="entry name" value="P53"/>
    <property type="match status" value="1"/>
</dbReference>
<feature type="domain" description="Fibronectin type-III" evidence="19">
    <location>
        <begin position="454"/>
        <end position="535"/>
    </location>
</feature>
<dbReference type="Proteomes" id="UP001239994">
    <property type="component" value="Unassembled WGS sequence"/>
</dbReference>
<accession>A0AAD9DWW8</accession>
<evidence type="ECO:0000256" key="1">
    <source>
        <dbReference type="ARBA" id="ARBA00006167"/>
    </source>
</evidence>
<keyword evidence="8 15" id="KW-0862">Zinc</keyword>
<evidence type="ECO:0000256" key="13">
    <source>
        <dbReference type="ARBA" id="ARBA00023242"/>
    </source>
</evidence>
<dbReference type="GO" id="GO:0000978">
    <property type="term" value="F:RNA polymerase II cis-regulatory region sequence-specific DNA binding"/>
    <property type="evidence" value="ECO:0007669"/>
    <property type="project" value="TreeGrafter"/>
</dbReference>
<dbReference type="SUPFAM" id="SSF47719">
    <property type="entry name" value="p53 tetramerization domain"/>
    <property type="match status" value="1"/>
</dbReference>
<dbReference type="FunFam" id="4.10.170.10:FF:000005">
    <property type="entry name" value="Cellular tumor antigen p53"/>
    <property type="match status" value="1"/>
</dbReference>
<evidence type="ECO:0000256" key="15">
    <source>
        <dbReference type="PIRSR" id="PIRSR602117-1"/>
    </source>
</evidence>
<dbReference type="InterPro" id="IPR010991">
    <property type="entry name" value="p53_tetrameristn"/>
</dbReference>
<dbReference type="PRINTS" id="PR00386">
    <property type="entry name" value="P53SUPPRESSR"/>
</dbReference>
<dbReference type="Pfam" id="PF00041">
    <property type="entry name" value="fn3"/>
    <property type="match status" value="1"/>
</dbReference>
<dbReference type="InterPro" id="IPR036674">
    <property type="entry name" value="p53_tetramer_sf"/>
</dbReference>
<proteinExistence type="inferred from homology"/>
<dbReference type="SUPFAM" id="SSF49265">
    <property type="entry name" value="Fibronectin type III"/>
    <property type="match status" value="1"/>
</dbReference>
<dbReference type="CDD" id="cd00063">
    <property type="entry name" value="FN3"/>
    <property type="match status" value="1"/>
</dbReference>
<dbReference type="Gene3D" id="4.10.170.10">
    <property type="entry name" value="p53-like tetramerisation domain"/>
    <property type="match status" value="1"/>
</dbReference>
<evidence type="ECO:0000256" key="10">
    <source>
        <dbReference type="ARBA" id="ARBA00023125"/>
    </source>
</evidence>
<dbReference type="InterPro" id="IPR011615">
    <property type="entry name" value="p53_DNA-bd"/>
</dbReference>
<protein>
    <recommendedName>
        <fullName evidence="3 18">Cellular tumor antigen p53</fullName>
    </recommendedName>
</protein>
<feature type="binding site" evidence="15">
    <location>
        <position position="171"/>
    </location>
    <ligand>
        <name>Zn(2+)</name>
        <dbReference type="ChEBI" id="CHEBI:29105"/>
    </ligand>
</feature>
<dbReference type="InterPro" id="IPR008967">
    <property type="entry name" value="p53-like_TF_DNA-bd_sf"/>
</dbReference>
<evidence type="ECO:0000256" key="8">
    <source>
        <dbReference type="ARBA" id="ARBA00022833"/>
    </source>
</evidence>
<reference evidence="20" key="1">
    <citation type="submission" date="2023-03" db="EMBL/GenBank/DDBJ databases">
        <title>Electrophorus voltai genome.</title>
        <authorList>
            <person name="Bian C."/>
        </authorList>
    </citation>
    <scope>NUCLEOTIDE SEQUENCE</scope>
    <source>
        <strain evidence="20">CB-2022</strain>
        <tissue evidence="20">Muscle</tissue>
    </source>
</reference>
<evidence type="ECO:0000256" key="2">
    <source>
        <dbReference type="ARBA" id="ARBA00011393"/>
    </source>
</evidence>
<dbReference type="InterPro" id="IPR013783">
    <property type="entry name" value="Ig-like_fold"/>
</dbReference>
<comment type="similarity">
    <text evidence="1 18">Belongs to the p53 family.</text>
</comment>
<gene>
    <name evidence="20" type="ORF">P4O66_008377</name>
</gene>
<dbReference type="GO" id="GO:0005737">
    <property type="term" value="C:cytoplasm"/>
    <property type="evidence" value="ECO:0007669"/>
    <property type="project" value="UniProtKB-SubCell"/>
</dbReference>
<evidence type="ECO:0000256" key="3">
    <source>
        <dbReference type="ARBA" id="ARBA00017135"/>
    </source>
</evidence>
<feature type="cross-link" description="Glycyl lysine isopeptide (Lys-Gly) (interchain with G-Cter in ubiquitin)" evidence="17">
    <location>
        <position position="284"/>
    </location>
</feature>
<organism evidence="20 21">
    <name type="scientific">Electrophorus voltai</name>
    <dbReference type="NCBI Taxonomy" id="2609070"/>
    <lineage>
        <taxon>Eukaryota</taxon>
        <taxon>Metazoa</taxon>
        <taxon>Chordata</taxon>
        <taxon>Craniata</taxon>
        <taxon>Vertebrata</taxon>
        <taxon>Euteleostomi</taxon>
        <taxon>Actinopterygii</taxon>
        <taxon>Neopterygii</taxon>
        <taxon>Teleostei</taxon>
        <taxon>Ostariophysi</taxon>
        <taxon>Gymnotiformes</taxon>
        <taxon>Gymnotoidei</taxon>
        <taxon>Gymnotidae</taxon>
        <taxon>Electrophorus</taxon>
    </lineage>
</organism>
<evidence type="ECO:0000256" key="9">
    <source>
        <dbReference type="ARBA" id="ARBA00023015"/>
    </source>
</evidence>
<dbReference type="GO" id="GO:0006915">
    <property type="term" value="P:apoptotic process"/>
    <property type="evidence" value="ECO:0007669"/>
    <property type="project" value="UniProtKB-KW"/>
</dbReference>
<keyword evidence="21" id="KW-1185">Reference proteome</keyword>
<dbReference type="AlphaFoldDB" id="A0AAD9DWW8"/>
<evidence type="ECO:0000256" key="12">
    <source>
        <dbReference type="ARBA" id="ARBA00023163"/>
    </source>
</evidence>
<dbReference type="GO" id="GO:0000981">
    <property type="term" value="F:DNA-binding transcription factor activity, RNA polymerase II-specific"/>
    <property type="evidence" value="ECO:0007669"/>
    <property type="project" value="TreeGrafter"/>
</dbReference>
<dbReference type="GO" id="GO:0051262">
    <property type="term" value="P:protein tetramerization"/>
    <property type="evidence" value="ECO:0007669"/>
    <property type="project" value="InterPro"/>
</dbReference>
<comment type="subunit">
    <text evidence="2 18">Binds DNA as a homotetramer.</text>
</comment>
<dbReference type="Gene3D" id="2.60.40.10">
    <property type="entry name" value="Immunoglobulins"/>
    <property type="match status" value="1"/>
</dbReference>
<comment type="caution">
    <text evidence="20">The sequence shown here is derived from an EMBL/GenBank/DDBJ whole genome shotgun (WGS) entry which is preliminary data.</text>
</comment>
<feature type="binding site" evidence="15">
    <location>
        <position position="235"/>
    </location>
    <ligand>
        <name>Zn(2+)</name>
        <dbReference type="ChEBI" id="CHEBI:29105"/>
    </ligand>
</feature>
<dbReference type="InterPro" id="IPR036116">
    <property type="entry name" value="FN3_sf"/>
</dbReference>
<evidence type="ECO:0000313" key="21">
    <source>
        <dbReference type="Proteomes" id="UP001239994"/>
    </source>
</evidence>
<keyword evidence="4 18" id="KW-0963">Cytoplasm</keyword>
<dbReference type="GO" id="GO:0046872">
    <property type="term" value="F:metal ion binding"/>
    <property type="evidence" value="ECO:0007669"/>
    <property type="project" value="UniProtKB-KW"/>
</dbReference>
<dbReference type="InterPro" id="IPR002117">
    <property type="entry name" value="p53_tumour_suppressor"/>
</dbReference>
<keyword evidence="6 18" id="KW-0053">Apoptosis</keyword>
<dbReference type="InterPro" id="IPR003961">
    <property type="entry name" value="FN3_dom"/>
</dbReference>
<dbReference type="PROSITE" id="PS00348">
    <property type="entry name" value="P53"/>
    <property type="match status" value="1"/>
</dbReference>
<dbReference type="GO" id="GO:0005634">
    <property type="term" value="C:nucleus"/>
    <property type="evidence" value="ECO:0007669"/>
    <property type="project" value="UniProtKB-SubCell"/>
</dbReference>
<name>A0AAD9DWW8_9TELE</name>